<dbReference type="GeneID" id="109107239"/>
<dbReference type="RefSeq" id="XP_042630299.1">
    <property type="nucleotide sequence ID" value="XM_042774365.1"/>
</dbReference>
<dbReference type="AlphaFoldDB" id="A0A9Q9Z1H1"/>
<proteinExistence type="predicted"/>
<evidence type="ECO:0000313" key="2">
    <source>
        <dbReference type="RefSeq" id="XP_042630299.1"/>
    </source>
</evidence>
<dbReference type="KEGG" id="ccar:109107239"/>
<dbReference type="InterPro" id="IPR039341">
    <property type="entry name" value="CFAP99"/>
</dbReference>
<dbReference type="PANTHER" id="PTHR34649:SF1">
    <property type="entry name" value="CILIA- AND FLAGELLA-ASSOCIATED PROTEIN 99"/>
    <property type="match status" value="1"/>
</dbReference>
<feature type="coiled-coil region" evidence="1">
    <location>
        <begin position="21"/>
        <end position="89"/>
    </location>
</feature>
<gene>
    <name evidence="2" type="primary">LOC109107239</name>
</gene>
<keyword evidence="1" id="KW-0175">Coiled coil</keyword>
<organism evidence="2">
    <name type="scientific">Cyprinus carpio</name>
    <name type="common">Common carp</name>
    <dbReference type="NCBI Taxonomy" id="7962"/>
    <lineage>
        <taxon>Eukaryota</taxon>
        <taxon>Metazoa</taxon>
        <taxon>Chordata</taxon>
        <taxon>Craniata</taxon>
        <taxon>Vertebrata</taxon>
        <taxon>Euteleostomi</taxon>
        <taxon>Actinopterygii</taxon>
        <taxon>Neopterygii</taxon>
        <taxon>Teleostei</taxon>
        <taxon>Ostariophysi</taxon>
        <taxon>Cypriniformes</taxon>
        <taxon>Cyprinidae</taxon>
        <taxon>Cyprininae</taxon>
        <taxon>Cyprinus</taxon>
    </lineage>
</organism>
<sequence>MRRQFLHENVSWMVRKTAELMRKYAEKRLKEEKEMRELVQQVADGHKNSKAARNLTTDRAVKEVSEQSRELLSQALEEAQAELSRKMELICQIHASSSDKSLWMTLRLVNYLLILSKI</sequence>
<dbReference type="PANTHER" id="PTHR34649">
    <property type="entry name" value="CILIA- AND FLAGELLA-ASSOCIATED PROTEIN 99"/>
    <property type="match status" value="1"/>
</dbReference>
<reference evidence="2" key="1">
    <citation type="submission" date="2025-08" db="UniProtKB">
        <authorList>
            <consortium name="RefSeq"/>
        </authorList>
    </citation>
    <scope>IDENTIFICATION</scope>
    <source>
        <tissue evidence="2">Muscle</tissue>
    </source>
</reference>
<accession>A0A9Q9Z1H1</accession>
<evidence type="ECO:0000256" key="1">
    <source>
        <dbReference type="SAM" id="Coils"/>
    </source>
</evidence>
<dbReference type="Proteomes" id="UP001155660">
    <property type="component" value="Chromosome A17"/>
</dbReference>
<dbReference type="OrthoDB" id="10262255at2759"/>
<protein>
    <submittedName>
        <fullName evidence="2">Cilia- and flagella-associated protein 99-like</fullName>
    </submittedName>
</protein>
<name>A0A9Q9Z1H1_CYPCA</name>